<dbReference type="EMBL" id="BAABFO010000010">
    <property type="protein sequence ID" value="GAA4332936.1"/>
    <property type="molecule type" value="Genomic_DNA"/>
</dbReference>
<feature type="transmembrane region" description="Helical" evidence="1">
    <location>
        <begin position="148"/>
        <end position="168"/>
    </location>
</feature>
<protein>
    <submittedName>
        <fullName evidence="2">Tricarballylate utilization 4Fe-4S protein TcuB</fullName>
    </submittedName>
</protein>
<dbReference type="Proteomes" id="UP001501671">
    <property type="component" value="Unassembled WGS sequence"/>
</dbReference>
<gene>
    <name evidence="2" type="primary">tcuB</name>
    <name evidence="2" type="ORF">GCM10023144_23550</name>
</gene>
<feature type="transmembrane region" description="Helical" evidence="1">
    <location>
        <begin position="254"/>
        <end position="279"/>
    </location>
</feature>
<keyword evidence="1" id="KW-0472">Membrane</keyword>
<feature type="transmembrane region" description="Helical" evidence="1">
    <location>
        <begin position="104"/>
        <end position="128"/>
    </location>
</feature>
<dbReference type="NCBIfam" id="TIGR02484">
    <property type="entry name" value="CitB"/>
    <property type="match status" value="1"/>
</dbReference>
<evidence type="ECO:0000313" key="3">
    <source>
        <dbReference type="Proteomes" id="UP001501671"/>
    </source>
</evidence>
<name>A0ABP8H167_9BURK</name>
<evidence type="ECO:0000313" key="2">
    <source>
        <dbReference type="EMBL" id="GAA4332936.1"/>
    </source>
</evidence>
<keyword evidence="3" id="KW-1185">Reference proteome</keyword>
<keyword evidence="1" id="KW-0812">Transmembrane</keyword>
<sequence length="375" mass="40812">MQQLDDLVREAQRTLTICNACRYCEGFCAVFPAMERRLQFTPGDIHYLANLCHNCGECYYSCQYAPPNEFAVNIPQVLAQVRGGSYRRYAWPGPLAALFDRNGLFASLALAVGIVGALLIAVAVLGSWDALLTPAAGGNFYQIIPHNVMATAFGLVALFVLLALVIGFSRFWRDAEEAPGGIVQPGPLGQALDDALSLRYLHGNGNVGCTYPRDDQSNARRWFHHFTFYGFMACFAATCVGTIYHYVFDWHAPYGLLSLPVILGTLGGIGLVIGPAGLLYLKLQRDPNTADVKQTGMDVAFIVQLLLTSISGLALLAFRETSFLGLLLVIHLGIVMALFVTLPYGKFVHGMYRLAALLKNALEARRPNLGLGGEG</sequence>
<dbReference type="NCBIfam" id="NF011607">
    <property type="entry name" value="PRK15033.1"/>
    <property type="match status" value="1"/>
</dbReference>
<dbReference type="SUPFAM" id="SSF103501">
    <property type="entry name" value="Respiratory nitrate reductase 1 gamma chain"/>
    <property type="match status" value="1"/>
</dbReference>
<reference evidence="3" key="1">
    <citation type="journal article" date="2019" name="Int. J. Syst. Evol. Microbiol.">
        <title>The Global Catalogue of Microorganisms (GCM) 10K type strain sequencing project: providing services to taxonomists for standard genome sequencing and annotation.</title>
        <authorList>
            <consortium name="The Broad Institute Genomics Platform"/>
            <consortium name="The Broad Institute Genome Sequencing Center for Infectious Disease"/>
            <person name="Wu L."/>
            <person name="Ma J."/>
        </authorList>
    </citation>
    <scope>NUCLEOTIDE SEQUENCE [LARGE SCALE GENOMIC DNA]</scope>
    <source>
        <strain evidence="3">JCM 17666</strain>
    </source>
</reference>
<comment type="caution">
    <text evidence="2">The sequence shown here is derived from an EMBL/GenBank/DDBJ whole genome shotgun (WGS) entry which is preliminary data.</text>
</comment>
<organism evidence="2 3">
    <name type="scientific">Pigmentiphaga soli</name>
    <dbReference type="NCBI Taxonomy" id="1007095"/>
    <lineage>
        <taxon>Bacteria</taxon>
        <taxon>Pseudomonadati</taxon>
        <taxon>Pseudomonadota</taxon>
        <taxon>Betaproteobacteria</taxon>
        <taxon>Burkholderiales</taxon>
        <taxon>Alcaligenaceae</taxon>
        <taxon>Pigmentiphaga</taxon>
    </lineage>
</organism>
<feature type="transmembrane region" description="Helical" evidence="1">
    <location>
        <begin position="226"/>
        <end position="248"/>
    </location>
</feature>
<dbReference type="RefSeq" id="WP_345249587.1">
    <property type="nucleotide sequence ID" value="NZ_BAABFO010000010.1"/>
</dbReference>
<evidence type="ECO:0000256" key="1">
    <source>
        <dbReference type="SAM" id="Phobius"/>
    </source>
</evidence>
<accession>A0ABP8H167</accession>
<dbReference type="SUPFAM" id="SSF54862">
    <property type="entry name" value="4Fe-4S ferredoxins"/>
    <property type="match status" value="1"/>
</dbReference>
<proteinExistence type="predicted"/>
<feature type="transmembrane region" description="Helical" evidence="1">
    <location>
        <begin position="299"/>
        <end position="318"/>
    </location>
</feature>
<keyword evidence="1" id="KW-1133">Transmembrane helix</keyword>
<feature type="transmembrane region" description="Helical" evidence="1">
    <location>
        <begin position="324"/>
        <end position="344"/>
    </location>
</feature>
<dbReference type="InterPro" id="IPR036197">
    <property type="entry name" value="NarG-like_sf"/>
</dbReference>
<dbReference type="Gene3D" id="1.20.950.20">
    <property type="entry name" value="Transmembrane di-heme cytochromes, Chain C"/>
    <property type="match status" value="1"/>
</dbReference>
<dbReference type="InterPro" id="IPR012830">
    <property type="entry name" value="Citrate_utilization_prot_B"/>
</dbReference>